<dbReference type="AlphaFoldDB" id="A0A091S9B5"/>
<evidence type="ECO:0000313" key="1">
    <source>
        <dbReference type="EMBL" id="KFQ54481.1"/>
    </source>
</evidence>
<accession>A0A091S9B5</accession>
<dbReference type="Proteomes" id="UP000053840">
    <property type="component" value="Unassembled WGS sequence"/>
</dbReference>
<feature type="non-terminal residue" evidence="1">
    <location>
        <position position="66"/>
    </location>
</feature>
<keyword evidence="2" id="KW-1185">Reference proteome</keyword>
<protein>
    <submittedName>
        <fullName evidence="1">Uncharacterized protein</fullName>
    </submittedName>
</protein>
<sequence>KSLIFSQVSLNTSTRATSVQSKKTFYLCKTTQACNFSGRHTLKAAMTVCDLRVTSQHSLTVHHNAY</sequence>
<feature type="non-terminal residue" evidence="1">
    <location>
        <position position="1"/>
    </location>
</feature>
<dbReference type="EMBL" id="KK946101">
    <property type="protein sequence ID" value="KFQ54481.1"/>
    <property type="molecule type" value="Genomic_DNA"/>
</dbReference>
<proteinExistence type="predicted"/>
<reference evidence="1 2" key="1">
    <citation type="submission" date="2014-04" db="EMBL/GenBank/DDBJ databases">
        <title>Genome evolution of avian class.</title>
        <authorList>
            <person name="Zhang G."/>
            <person name="Li C."/>
        </authorList>
    </citation>
    <scope>NUCLEOTIDE SEQUENCE [LARGE SCALE GENOMIC DNA]</scope>
    <source>
        <strain evidence="1">BGI_N333</strain>
    </source>
</reference>
<gene>
    <name evidence="1" type="ORF">N333_12009</name>
</gene>
<evidence type="ECO:0000313" key="2">
    <source>
        <dbReference type="Proteomes" id="UP000053840"/>
    </source>
</evidence>
<name>A0A091S9B5_NESNO</name>
<organism evidence="1 2">
    <name type="scientific">Nestor notabilis</name>
    <name type="common">Kea</name>
    <dbReference type="NCBI Taxonomy" id="176057"/>
    <lineage>
        <taxon>Eukaryota</taxon>
        <taxon>Metazoa</taxon>
        <taxon>Chordata</taxon>
        <taxon>Craniata</taxon>
        <taxon>Vertebrata</taxon>
        <taxon>Euteleostomi</taxon>
        <taxon>Archelosauria</taxon>
        <taxon>Archosauria</taxon>
        <taxon>Dinosauria</taxon>
        <taxon>Saurischia</taxon>
        <taxon>Theropoda</taxon>
        <taxon>Coelurosauria</taxon>
        <taxon>Aves</taxon>
        <taxon>Neognathae</taxon>
        <taxon>Neoaves</taxon>
        <taxon>Telluraves</taxon>
        <taxon>Australaves</taxon>
        <taxon>Psittaciformes</taxon>
        <taxon>Psittacidae</taxon>
        <taxon>Nestor</taxon>
    </lineage>
</organism>